<evidence type="ECO:0000256" key="5">
    <source>
        <dbReference type="ARBA" id="ARBA00022741"/>
    </source>
</evidence>
<keyword evidence="8" id="KW-0902">Two-component regulatory system</keyword>
<dbReference type="InterPro" id="IPR019734">
    <property type="entry name" value="TPR_rpt"/>
</dbReference>
<feature type="repeat" description="TPR" evidence="9">
    <location>
        <begin position="161"/>
        <end position="194"/>
    </location>
</feature>
<keyword evidence="10" id="KW-0175">Coiled coil</keyword>
<feature type="coiled-coil region" evidence="10">
    <location>
        <begin position="372"/>
        <end position="399"/>
    </location>
</feature>
<keyword evidence="5" id="KW-0547">Nucleotide-binding</keyword>
<keyword evidence="3" id="KW-0597">Phosphoprotein</keyword>
<evidence type="ECO:0000256" key="3">
    <source>
        <dbReference type="ARBA" id="ARBA00022553"/>
    </source>
</evidence>
<feature type="domain" description="Histidine kinase" evidence="11">
    <location>
        <begin position="563"/>
        <end position="650"/>
    </location>
</feature>
<evidence type="ECO:0000256" key="2">
    <source>
        <dbReference type="ARBA" id="ARBA00012438"/>
    </source>
</evidence>
<dbReference type="Gene3D" id="1.25.40.10">
    <property type="entry name" value="Tetratricopeptide repeat domain"/>
    <property type="match status" value="2"/>
</dbReference>
<accession>A0ABV9N5R4</accession>
<dbReference type="SMART" id="SM00028">
    <property type="entry name" value="TPR"/>
    <property type="match status" value="6"/>
</dbReference>
<keyword evidence="9" id="KW-0802">TPR repeat</keyword>
<dbReference type="InterPro" id="IPR005467">
    <property type="entry name" value="His_kinase_dom"/>
</dbReference>
<evidence type="ECO:0000256" key="4">
    <source>
        <dbReference type="ARBA" id="ARBA00022679"/>
    </source>
</evidence>
<organism evidence="12 13">
    <name type="scientific">Geojedonia litorea</name>
    <dbReference type="NCBI Taxonomy" id="1268269"/>
    <lineage>
        <taxon>Bacteria</taxon>
        <taxon>Pseudomonadati</taxon>
        <taxon>Bacteroidota</taxon>
        <taxon>Flavobacteriia</taxon>
        <taxon>Flavobacteriales</taxon>
        <taxon>Flavobacteriaceae</taxon>
        <taxon>Geojedonia</taxon>
    </lineage>
</organism>
<gene>
    <name evidence="12" type="ORF">ACFO5O_08370</name>
</gene>
<dbReference type="InterPro" id="IPR011712">
    <property type="entry name" value="Sig_transdc_His_kin_sub3_dim/P"/>
</dbReference>
<evidence type="ECO:0000313" key="12">
    <source>
        <dbReference type="EMBL" id="MFC4722333.1"/>
    </source>
</evidence>
<dbReference type="Pfam" id="PF13424">
    <property type="entry name" value="TPR_12"/>
    <property type="match status" value="1"/>
</dbReference>
<evidence type="ECO:0000256" key="8">
    <source>
        <dbReference type="ARBA" id="ARBA00023012"/>
    </source>
</evidence>
<dbReference type="Pfam" id="PF07730">
    <property type="entry name" value="HisKA_3"/>
    <property type="match status" value="1"/>
</dbReference>
<keyword evidence="6" id="KW-0418">Kinase</keyword>
<dbReference type="PROSITE" id="PS50109">
    <property type="entry name" value="HIS_KIN"/>
    <property type="match status" value="1"/>
</dbReference>
<keyword evidence="4" id="KW-0808">Transferase</keyword>
<dbReference type="PANTHER" id="PTHR24421">
    <property type="entry name" value="NITRATE/NITRITE SENSOR PROTEIN NARX-RELATED"/>
    <property type="match status" value="1"/>
</dbReference>
<dbReference type="PROSITE" id="PS50005">
    <property type="entry name" value="TPR"/>
    <property type="match status" value="2"/>
</dbReference>
<dbReference type="RefSeq" id="WP_387962751.1">
    <property type="nucleotide sequence ID" value="NZ_JBHSGP010000014.1"/>
</dbReference>
<dbReference type="Gene3D" id="1.20.5.1930">
    <property type="match status" value="1"/>
</dbReference>
<name>A0ABV9N5R4_9FLAO</name>
<dbReference type="InterPro" id="IPR011990">
    <property type="entry name" value="TPR-like_helical_dom_sf"/>
</dbReference>
<dbReference type="EC" id="2.7.13.3" evidence="2"/>
<dbReference type="InterPro" id="IPR003594">
    <property type="entry name" value="HATPase_dom"/>
</dbReference>
<dbReference type="SUPFAM" id="SSF55874">
    <property type="entry name" value="ATPase domain of HSP90 chaperone/DNA topoisomerase II/histidine kinase"/>
    <property type="match status" value="1"/>
</dbReference>
<dbReference type="InterPro" id="IPR036890">
    <property type="entry name" value="HATPase_C_sf"/>
</dbReference>
<dbReference type="PANTHER" id="PTHR24421:SF10">
    <property type="entry name" value="NITRATE_NITRITE SENSOR PROTEIN NARQ"/>
    <property type="match status" value="1"/>
</dbReference>
<dbReference type="EMBL" id="JBHSGP010000014">
    <property type="protein sequence ID" value="MFC4722333.1"/>
    <property type="molecule type" value="Genomic_DNA"/>
</dbReference>
<evidence type="ECO:0000256" key="1">
    <source>
        <dbReference type="ARBA" id="ARBA00000085"/>
    </source>
</evidence>
<dbReference type="Gene3D" id="3.30.565.10">
    <property type="entry name" value="Histidine kinase-like ATPase, C-terminal domain"/>
    <property type="match status" value="1"/>
</dbReference>
<evidence type="ECO:0000256" key="10">
    <source>
        <dbReference type="SAM" id="Coils"/>
    </source>
</evidence>
<evidence type="ECO:0000259" key="11">
    <source>
        <dbReference type="PROSITE" id="PS50109"/>
    </source>
</evidence>
<dbReference type="CDD" id="cd16917">
    <property type="entry name" value="HATPase_UhpB-NarQ-NarX-like"/>
    <property type="match status" value="1"/>
</dbReference>
<evidence type="ECO:0000313" key="13">
    <source>
        <dbReference type="Proteomes" id="UP001595953"/>
    </source>
</evidence>
<keyword evidence="7" id="KW-0067">ATP-binding</keyword>
<evidence type="ECO:0000256" key="7">
    <source>
        <dbReference type="ARBA" id="ARBA00022840"/>
    </source>
</evidence>
<dbReference type="Pfam" id="PF02518">
    <property type="entry name" value="HATPase_c"/>
    <property type="match status" value="1"/>
</dbReference>
<dbReference type="SMART" id="SM00387">
    <property type="entry name" value="HATPase_c"/>
    <property type="match status" value="1"/>
</dbReference>
<keyword evidence="13" id="KW-1185">Reference proteome</keyword>
<reference evidence="13" key="1">
    <citation type="journal article" date="2019" name="Int. J. Syst. Evol. Microbiol.">
        <title>The Global Catalogue of Microorganisms (GCM) 10K type strain sequencing project: providing services to taxonomists for standard genome sequencing and annotation.</title>
        <authorList>
            <consortium name="The Broad Institute Genomics Platform"/>
            <consortium name="The Broad Institute Genome Sequencing Center for Infectious Disease"/>
            <person name="Wu L."/>
            <person name="Ma J."/>
        </authorList>
    </citation>
    <scope>NUCLEOTIDE SEQUENCE [LARGE SCALE GENOMIC DNA]</scope>
    <source>
        <strain evidence="13">CCUG 63682</strain>
    </source>
</reference>
<comment type="caution">
    <text evidence="12">The sequence shown here is derived from an EMBL/GenBank/DDBJ whole genome shotgun (WGS) entry which is preliminary data.</text>
</comment>
<comment type="catalytic activity">
    <reaction evidence="1">
        <text>ATP + protein L-histidine = ADP + protein N-phospho-L-histidine.</text>
        <dbReference type="EC" id="2.7.13.3"/>
    </reaction>
</comment>
<dbReference type="Proteomes" id="UP001595953">
    <property type="component" value="Unassembled WGS sequence"/>
</dbReference>
<evidence type="ECO:0000256" key="9">
    <source>
        <dbReference type="PROSITE-ProRule" id="PRU00339"/>
    </source>
</evidence>
<sequence>MAYKLYLISILFFVCSLAFSQSPILDSLFKVSKNQKSKELISTYNEISWEFKNSNLDSSFFYARKALKIAQKLKNLNAIAASYNSLANAFDAGGAIDSAVYYHNKSLELRLQTNDLIGAADSYNNLGIVHDLKGDYNIALEHYFKALKIYENQEVSYDKVPMVLGNIGIVYKKQKEYKKVLSYYSRALKIYEDHNYTFGIAVTKGNIGALSLNLNEFQNTIKYSEEAEALYTQLGYLRYVPYMLTNIAIARDSLKQFNLAQVLYKRAITLFKQDQNQFELTYAKLGLGDSYYKQKKLNDALNEINEALDISLLNGYKEFEVRAYNSLSKIEASKGNFKQAYVNSLKYSIGKDSLFEESKTKTIFELEAKYQSEKKQKEISNQRAEIAESNLNLNKKKSQVKSLLLLAIAIALLGYLLLKQQKLKNKQIQKESELKQALVKIESQNKLQEQRIEISRDLHDNIGAQLTFIISTLDNIQYGMKITNNKLNEKLSDIGAFAKDTIYELRDTIWAMNKSKITLDDLQSRISNFIDKAGKTSKRTKFSFTIDKALSGITFTSVVGMNLYRIIQEAINNAIKYADAKSISVVVDTKGVLLEILIIDNGIGFEMATAKKGNGLNNMKKRANEINAQIIIESKPKMGTKIKVTKSLSDEN</sequence>
<dbReference type="InterPro" id="IPR050482">
    <property type="entry name" value="Sensor_HK_TwoCompSys"/>
</dbReference>
<evidence type="ECO:0000256" key="6">
    <source>
        <dbReference type="ARBA" id="ARBA00022777"/>
    </source>
</evidence>
<protein>
    <recommendedName>
        <fullName evidence="2">histidine kinase</fullName>
        <ecNumber evidence="2">2.7.13.3</ecNumber>
    </recommendedName>
</protein>
<feature type="repeat" description="TPR" evidence="9">
    <location>
        <begin position="120"/>
        <end position="153"/>
    </location>
</feature>
<proteinExistence type="predicted"/>
<dbReference type="SUPFAM" id="SSF48452">
    <property type="entry name" value="TPR-like"/>
    <property type="match status" value="2"/>
</dbReference>